<dbReference type="Gene3D" id="3.40.50.720">
    <property type="entry name" value="NAD(P)-binding Rossmann-like Domain"/>
    <property type="match status" value="1"/>
</dbReference>
<evidence type="ECO:0000256" key="9">
    <source>
        <dbReference type="ARBA" id="ARBA00023014"/>
    </source>
</evidence>
<proteinExistence type="inferred from homology"/>
<accession>A0A1M6S144</accession>
<evidence type="ECO:0000259" key="10">
    <source>
        <dbReference type="Pfam" id="PF00724"/>
    </source>
</evidence>
<dbReference type="GO" id="GO:0051536">
    <property type="term" value="F:iron-sulfur cluster binding"/>
    <property type="evidence" value="ECO:0007669"/>
    <property type="project" value="UniProtKB-KW"/>
</dbReference>
<keyword evidence="8" id="KW-0408">Iron</keyword>
<keyword evidence="6" id="KW-0479">Metal-binding</keyword>
<dbReference type="InterPro" id="IPR001155">
    <property type="entry name" value="OxRdtase_FMN_N"/>
</dbReference>
<organism evidence="12 13">
    <name type="scientific">Shimia gijangensis</name>
    <dbReference type="NCBI Taxonomy" id="1470563"/>
    <lineage>
        <taxon>Bacteria</taxon>
        <taxon>Pseudomonadati</taxon>
        <taxon>Pseudomonadota</taxon>
        <taxon>Alphaproteobacteria</taxon>
        <taxon>Rhodobacterales</taxon>
        <taxon>Roseobacteraceae</taxon>
    </lineage>
</organism>
<evidence type="ECO:0000256" key="2">
    <source>
        <dbReference type="ARBA" id="ARBA00001966"/>
    </source>
</evidence>
<dbReference type="InterPro" id="IPR013785">
    <property type="entry name" value="Aldolase_TIM"/>
</dbReference>
<comment type="cofactor">
    <cofactor evidence="2">
        <name>[4Fe-4S] cluster</name>
        <dbReference type="ChEBI" id="CHEBI:49883"/>
    </cofactor>
</comment>
<dbReference type="AlphaFoldDB" id="A0A1M6S144"/>
<keyword evidence="9" id="KW-0411">Iron-sulfur</keyword>
<evidence type="ECO:0000256" key="4">
    <source>
        <dbReference type="ARBA" id="ARBA00022630"/>
    </source>
</evidence>
<dbReference type="EMBL" id="FQZQ01000027">
    <property type="protein sequence ID" value="SHK38309.1"/>
    <property type="molecule type" value="Genomic_DNA"/>
</dbReference>
<dbReference type="SUPFAM" id="SSF51395">
    <property type="entry name" value="FMN-linked oxidoreductases"/>
    <property type="match status" value="1"/>
</dbReference>
<dbReference type="InterPro" id="IPR023753">
    <property type="entry name" value="FAD/NAD-binding_dom"/>
</dbReference>
<feature type="domain" description="NADH:flavin oxidoreductase/NADH oxidase N-terminal" evidence="10">
    <location>
        <begin position="10"/>
        <end position="338"/>
    </location>
</feature>
<protein>
    <submittedName>
        <fullName evidence="12">Dimethylamine/trimethylamine dehydrogenase</fullName>
    </submittedName>
</protein>
<reference evidence="13" key="1">
    <citation type="submission" date="2016-11" db="EMBL/GenBank/DDBJ databases">
        <authorList>
            <person name="Varghese N."/>
            <person name="Submissions S."/>
        </authorList>
    </citation>
    <scope>NUCLEOTIDE SEQUENCE [LARGE SCALE GENOMIC DNA]</scope>
    <source>
        <strain evidence="13">DSM 100564</strain>
    </source>
</reference>
<dbReference type="PANTHER" id="PTHR42917">
    <property type="entry name" value="2,4-DIENOYL-COA REDUCTASE"/>
    <property type="match status" value="1"/>
</dbReference>
<dbReference type="STRING" id="1470563.SAMN05444000_12720"/>
<dbReference type="Gene3D" id="3.20.20.70">
    <property type="entry name" value="Aldolase class I"/>
    <property type="match status" value="1"/>
</dbReference>
<dbReference type="GO" id="GO:0046872">
    <property type="term" value="F:metal ion binding"/>
    <property type="evidence" value="ECO:0007669"/>
    <property type="project" value="UniProtKB-KW"/>
</dbReference>
<dbReference type="InterPro" id="IPR051793">
    <property type="entry name" value="NADH:flavin_oxidoreductase"/>
</dbReference>
<dbReference type="RefSeq" id="WP_073256148.1">
    <property type="nucleotide sequence ID" value="NZ_FQZQ01000027.1"/>
</dbReference>
<dbReference type="OrthoDB" id="9784632at2"/>
<comment type="similarity">
    <text evidence="3">In the N-terminal section; belongs to the NADH:flavin oxidoreductase/NADH oxidase family.</text>
</comment>
<dbReference type="GO" id="GO:0016491">
    <property type="term" value="F:oxidoreductase activity"/>
    <property type="evidence" value="ECO:0007669"/>
    <property type="project" value="UniProtKB-KW"/>
</dbReference>
<keyword evidence="5" id="KW-0288">FMN</keyword>
<dbReference type="Proteomes" id="UP000183982">
    <property type="component" value="Unassembled WGS sequence"/>
</dbReference>
<name>A0A1M6S144_9RHOB</name>
<dbReference type="SUPFAM" id="SSF51905">
    <property type="entry name" value="FAD/NAD(P)-binding domain"/>
    <property type="match status" value="1"/>
</dbReference>
<feature type="domain" description="FAD/NAD(P)-binding" evidence="11">
    <location>
        <begin position="389"/>
        <end position="625"/>
    </location>
</feature>
<sequence length="685" mass="75168">MPRDPRYDVLFEPVEIGPVTAKNRFFQVPHCNGMGYRYPSSMAEMRRIKAEGGWGVVNTEEMEISHNSELSPIPEARLWDDADIPILAKMVDGVHSHGALAGAELAHLGGGASNMYSREIPMGPSARPTDLLDPVNVRAMDKSDIRDFRKMHVDAALRCKRAGFDIVYLYCGHDMTTFAHFLSKGRNDRSDEYGGPLENRVRLLRESLTDIKDAVGDRCAIAIRFGLTLVPGPNGDQCDSENHDVVRMLADIPDLWDVQVGDWPFDSSTSRFEKQGHQDSHLSFVKKVTNKPVVGVGRYTSPDAMVSLIKGGHIDLIGAARPSIADPFLPKKVKEGRIEDIRECIGCNMCVTGDFRAVPLRCTQNPTMGEEWRKGWHPEQIKAKTSDETVLIVGGGPSGLEAARALGARGYEVTLAEAQSDTGGRVNVESKLPGLNEWGRVTDYRQYQISQMVNVNVYCESDLTAEQVMEFEADHVVLATGSDWCSSGIGRHNHTAIARDEGASVLTPDEISAGALPQGPVVVFDDDHYYIGGLMAEKLRLAGVEVTYVTPAPDVSNWTHNTMEQGRIQARLIDLGVTIVPLQNLAHIGLEQVTLSCMYTGRETTLPATSVVMATMRKPRETLYNDLLAAGADKACKSLTRIGDCLAPSTIAAAIYSGHRYARELNEPKIEGVPFRRELPALATD</sequence>
<dbReference type="Gene3D" id="3.50.50.60">
    <property type="entry name" value="FAD/NAD(P)-binding domain"/>
    <property type="match status" value="1"/>
</dbReference>
<evidence type="ECO:0000256" key="3">
    <source>
        <dbReference type="ARBA" id="ARBA00011048"/>
    </source>
</evidence>
<evidence type="ECO:0000313" key="13">
    <source>
        <dbReference type="Proteomes" id="UP000183982"/>
    </source>
</evidence>
<evidence type="ECO:0000256" key="7">
    <source>
        <dbReference type="ARBA" id="ARBA00023002"/>
    </source>
</evidence>
<comment type="cofactor">
    <cofactor evidence="1">
        <name>FMN</name>
        <dbReference type="ChEBI" id="CHEBI:58210"/>
    </cofactor>
</comment>
<gene>
    <name evidence="12" type="ORF">SAMN05444000_12720</name>
</gene>
<dbReference type="Pfam" id="PF07992">
    <property type="entry name" value="Pyr_redox_2"/>
    <property type="match status" value="1"/>
</dbReference>
<dbReference type="PANTHER" id="PTHR42917:SF2">
    <property type="entry name" value="2,4-DIENOYL-COA REDUCTASE [(2E)-ENOYL-COA-PRODUCING]"/>
    <property type="match status" value="1"/>
</dbReference>
<evidence type="ECO:0000256" key="5">
    <source>
        <dbReference type="ARBA" id="ARBA00022643"/>
    </source>
</evidence>
<dbReference type="Pfam" id="PF00724">
    <property type="entry name" value="Oxidored_FMN"/>
    <property type="match status" value="1"/>
</dbReference>
<keyword evidence="13" id="KW-1185">Reference proteome</keyword>
<evidence type="ECO:0000256" key="8">
    <source>
        <dbReference type="ARBA" id="ARBA00023004"/>
    </source>
</evidence>
<keyword evidence="7" id="KW-0560">Oxidoreductase</keyword>
<evidence type="ECO:0000256" key="1">
    <source>
        <dbReference type="ARBA" id="ARBA00001917"/>
    </source>
</evidence>
<evidence type="ECO:0000313" key="12">
    <source>
        <dbReference type="EMBL" id="SHK38309.1"/>
    </source>
</evidence>
<evidence type="ECO:0000259" key="11">
    <source>
        <dbReference type="Pfam" id="PF07992"/>
    </source>
</evidence>
<dbReference type="InterPro" id="IPR036188">
    <property type="entry name" value="FAD/NAD-bd_sf"/>
</dbReference>
<dbReference type="GO" id="GO:0010181">
    <property type="term" value="F:FMN binding"/>
    <property type="evidence" value="ECO:0007669"/>
    <property type="project" value="InterPro"/>
</dbReference>
<keyword evidence="4" id="KW-0285">Flavoprotein</keyword>
<evidence type="ECO:0000256" key="6">
    <source>
        <dbReference type="ARBA" id="ARBA00022723"/>
    </source>
</evidence>